<name>A0A8J2SAP7_9STRA</name>
<dbReference type="OrthoDB" id="272750at2759"/>
<accession>A0A8J2SAP7</accession>
<protein>
    <submittedName>
        <fullName evidence="2">Uncharacterized protein</fullName>
    </submittedName>
</protein>
<dbReference type="EMBL" id="CAKKNE010000002">
    <property type="protein sequence ID" value="CAH0367850.1"/>
    <property type="molecule type" value="Genomic_DNA"/>
</dbReference>
<proteinExistence type="predicted"/>
<gene>
    <name evidence="2" type="ORF">PECAL_2P08890</name>
</gene>
<dbReference type="AlphaFoldDB" id="A0A8J2SAP7"/>
<comment type="caution">
    <text evidence="2">The sequence shown here is derived from an EMBL/GenBank/DDBJ whole genome shotgun (WGS) entry which is preliminary data.</text>
</comment>
<evidence type="ECO:0000313" key="2">
    <source>
        <dbReference type="EMBL" id="CAH0367850.1"/>
    </source>
</evidence>
<evidence type="ECO:0000256" key="1">
    <source>
        <dbReference type="SAM" id="SignalP"/>
    </source>
</evidence>
<sequence>MRRLALLSLVPATLALTAPALRPRARGQLLRSSPDDDEAPPEINEDFRDFRARLIARTKGEGLTEAGDEKAVAEGWAYETPLLEAGCLLLGGTEQDFGFGLRQQYFHKCVLLLTQHDEFFTRGVIVNRPSRRTVRGWTVWCGGDVEEGGVFAPHGGSSSDRPPALECLSTVKIEGAASCTEVNKDLYTTSFDDANKALERGYEKSDFMCLCGYAGWAPKQLDGEVERSSWHVASVDGGTLVKDLLARDDDEDLPVDDGLGTWAQLMRRLGKDPAPSGFEFDDEMLRAWIAARLDAPKVDVSALADAARRKQREETYLESILDDNGEVTPGVVFTCQALAPAADFLLERQFLHKSVVQVIAVQQDTVIMCCLNRPTSRRVALKLGDAERVKTVAFGGDVQVRSAQGGVVWLSRGPLPGGAGERLPAGGLEEEDATHVVAARDVVEGLKRADVRVEAVLAASGVVAFPVAELRRLLGAGHVVPVPPDAAPLDQCWALHAPGAAADPEDAWRRAYAAAVDAARGAPPAATPAELRGGIADEALDRFVGTFLS</sequence>
<reference evidence="2" key="1">
    <citation type="submission" date="2021-11" db="EMBL/GenBank/DDBJ databases">
        <authorList>
            <consortium name="Genoscope - CEA"/>
            <person name="William W."/>
        </authorList>
    </citation>
    <scope>NUCLEOTIDE SEQUENCE</scope>
</reference>
<organism evidence="2 3">
    <name type="scientific">Pelagomonas calceolata</name>
    <dbReference type="NCBI Taxonomy" id="35677"/>
    <lineage>
        <taxon>Eukaryota</taxon>
        <taxon>Sar</taxon>
        <taxon>Stramenopiles</taxon>
        <taxon>Ochrophyta</taxon>
        <taxon>Pelagophyceae</taxon>
        <taxon>Pelagomonadales</taxon>
        <taxon>Pelagomonadaceae</taxon>
        <taxon>Pelagomonas</taxon>
    </lineage>
</organism>
<keyword evidence="1" id="KW-0732">Signal</keyword>
<dbReference type="PANTHER" id="PTHR31984">
    <property type="entry name" value="TRANSPORTER, PUTATIVE (DUF179)-RELATED"/>
    <property type="match status" value="1"/>
</dbReference>
<dbReference type="SUPFAM" id="SSF143456">
    <property type="entry name" value="VC0467-like"/>
    <property type="match status" value="1"/>
</dbReference>
<dbReference type="Gene3D" id="3.40.1740.10">
    <property type="entry name" value="VC0467-like"/>
    <property type="match status" value="1"/>
</dbReference>
<dbReference type="InterPro" id="IPR003774">
    <property type="entry name" value="AlgH-like"/>
</dbReference>
<dbReference type="PANTHER" id="PTHR31984:SF17">
    <property type="entry name" value="TRANSCRIPTIONAL REGULATOR"/>
    <property type="match status" value="1"/>
</dbReference>
<feature type="chain" id="PRO_5035154852" evidence="1">
    <location>
        <begin position="16"/>
        <end position="549"/>
    </location>
</feature>
<feature type="signal peptide" evidence="1">
    <location>
        <begin position="1"/>
        <end position="15"/>
    </location>
</feature>
<dbReference type="Proteomes" id="UP000789595">
    <property type="component" value="Unassembled WGS sequence"/>
</dbReference>
<dbReference type="Pfam" id="PF02622">
    <property type="entry name" value="DUF179"/>
    <property type="match status" value="1"/>
</dbReference>
<keyword evidence="3" id="KW-1185">Reference proteome</keyword>
<evidence type="ECO:0000313" key="3">
    <source>
        <dbReference type="Proteomes" id="UP000789595"/>
    </source>
</evidence>